<accession>A0A5E4QLP5</accession>
<name>A0A5E4QLP5_9NEOP</name>
<proteinExistence type="predicted"/>
<evidence type="ECO:0000313" key="1">
    <source>
        <dbReference type="EMBL" id="VVC98575.1"/>
    </source>
</evidence>
<dbReference type="AlphaFoldDB" id="A0A5E4QLP5"/>
<sequence length="76" mass="8241">MAPLTYVHTRRFVLELQAFVRDFALLRHVIVQARQKVGIECGPGVERGGAHDAEGAVRVARDRAAGVGPLPPRARG</sequence>
<dbReference type="EMBL" id="FZQP02003667">
    <property type="protein sequence ID" value="VVC98575.1"/>
    <property type="molecule type" value="Genomic_DNA"/>
</dbReference>
<reference evidence="1 2" key="1">
    <citation type="submission" date="2017-07" db="EMBL/GenBank/DDBJ databases">
        <authorList>
            <person name="Talla V."/>
            <person name="Backstrom N."/>
        </authorList>
    </citation>
    <scope>NUCLEOTIDE SEQUENCE [LARGE SCALE GENOMIC DNA]</scope>
</reference>
<gene>
    <name evidence="1" type="ORF">LSINAPIS_LOCUS9628</name>
</gene>
<keyword evidence="2" id="KW-1185">Reference proteome</keyword>
<evidence type="ECO:0000313" key="2">
    <source>
        <dbReference type="Proteomes" id="UP000324832"/>
    </source>
</evidence>
<protein>
    <submittedName>
        <fullName evidence="1">Uncharacterized protein</fullName>
    </submittedName>
</protein>
<dbReference type="Proteomes" id="UP000324832">
    <property type="component" value="Unassembled WGS sequence"/>
</dbReference>
<organism evidence="1 2">
    <name type="scientific">Leptidea sinapis</name>
    <dbReference type="NCBI Taxonomy" id="189913"/>
    <lineage>
        <taxon>Eukaryota</taxon>
        <taxon>Metazoa</taxon>
        <taxon>Ecdysozoa</taxon>
        <taxon>Arthropoda</taxon>
        <taxon>Hexapoda</taxon>
        <taxon>Insecta</taxon>
        <taxon>Pterygota</taxon>
        <taxon>Neoptera</taxon>
        <taxon>Endopterygota</taxon>
        <taxon>Lepidoptera</taxon>
        <taxon>Glossata</taxon>
        <taxon>Ditrysia</taxon>
        <taxon>Papilionoidea</taxon>
        <taxon>Pieridae</taxon>
        <taxon>Dismorphiinae</taxon>
        <taxon>Leptidea</taxon>
    </lineage>
</organism>